<proteinExistence type="predicted"/>
<evidence type="ECO:0000313" key="5">
    <source>
        <dbReference type="EMBL" id="MDQ0393159.1"/>
    </source>
</evidence>
<dbReference type="Proteomes" id="UP001237448">
    <property type="component" value="Unassembled WGS sequence"/>
</dbReference>
<organism evidence="5 6">
    <name type="scientific">Labrys monachus</name>
    <dbReference type="NCBI Taxonomy" id="217067"/>
    <lineage>
        <taxon>Bacteria</taxon>
        <taxon>Pseudomonadati</taxon>
        <taxon>Pseudomonadota</taxon>
        <taxon>Alphaproteobacteria</taxon>
        <taxon>Hyphomicrobiales</taxon>
        <taxon>Xanthobacteraceae</taxon>
        <taxon>Labrys</taxon>
    </lineage>
</organism>
<dbReference type="PANTHER" id="PTHR46796:SF7">
    <property type="entry name" value="ARAC FAMILY TRANSCRIPTIONAL REGULATOR"/>
    <property type="match status" value="1"/>
</dbReference>
<keyword evidence="1" id="KW-0805">Transcription regulation</keyword>
<keyword evidence="6" id="KW-1185">Reference proteome</keyword>
<protein>
    <submittedName>
        <fullName evidence="5">AraC-like DNA-binding protein</fullName>
    </submittedName>
</protein>
<accession>A0ABU0FEW8</accession>
<evidence type="ECO:0000256" key="3">
    <source>
        <dbReference type="ARBA" id="ARBA00023163"/>
    </source>
</evidence>
<dbReference type="Pfam" id="PF12833">
    <property type="entry name" value="HTH_18"/>
    <property type="match status" value="1"/>
</dbReference>
<evidence type="ECO:0000313" key="6">
    <source>
        <dbReference type="Proteomes" id="UP001237448"/>
    </source>
</evidence>
<name>A0ABU0FEW8_9HYPH</name>
<dbReference type="InterPro" id="IPR018060">
    <property type="entry name" value="HTH_AraC"/>
</dbReference>
<dbReference type="PROSITE" id="PS01124">
    <property type="entry name" value="HTH_ARAC_FAMILY_2"/>
    <property type="match status" value="1"/>
</dbReference>
<dbReference type="SMART" id="SM00342">
    <property type="entry name" value="HTH_ARAC"/>
    <property type="match status" value="1"/>
</dbReference>
<dbReference type="SUPFAM" id="SSF46689">
    <property type="entry name" value="Homeodomain-like"/>
    <property type="match status" value="2"/>
</dbReference>
<dbReference type="InterPro" id="IPR050204">
    <property type="entry name" value="AraC_XylS_family_regulators"/>
</dbReference>
<evidence type="ECO:0000259" key="4">
    <source>
        <dbReference type="PROSITE" id="PS01124"/>
    </source>
</evidence>
<keyword evidence="3" id="KW-0804">Transcription</keyword>
<reference evidence="5 6" key="1">
    <citation type="submission" date="2023-07" db="EMBL/GenBank/DDBJ databases">
        <title>Genomic Encyclopedia of Type Strains, Phase IV (KMG-IV): sequencing the most valuable type-strain genomes for metagenomic binning, comparative biology and taxonomic classification.</title>
        <authorList>
            <person name="Goeker M."/>
        </authorList>
    </citation>
    <scope>NUCLEOTIDE SEQUENCE [LARGE SCALE GENOMIC DNA]</scope>
    <source>
        <strain evidence="5 6">DSM 5896</strain>
    </source>
</reference>
<dbReference type="Gene3D" id="1.10.10.60">
    <property type="entry name" value="Homeodomain-like"/>
    <property type="match status" value="1"/>
</dbReference>
<evidence type="ECO:0000256" key="2">
    <source>
        <dbReference type="ARBA" id="ARBA00023125"/>
    </source>
</evidence>
<feature type="domain" description="HTH araC/xylS-type" evidence="4">
    <location>
        <begin position="150"/>
        <end position="248"/>
    </location>
</feature>
<gene>
    <name evidence="5" type="ORF">J3R73_002951</name>
</gene>
<sequence length="250" mass="25991">MMLPGRPPQLLSAGDVCLLGCTAYTIASDPALPPLDGQPFYGAGCDTARLGGDETVSIGGTVTFAPGHADFLLGMLPDFLFVPRSSAASGAISTILGLMDDEAKRDIIGSGIVSARLADVLLVEAIRAYAGSVGQVEIGWLGALSDPRLGRVLRVIHGDIAQPWTVARLAGVAGMSRAAFSAAFTRRVGQPPLAYVRAWRLTIARVAVARGDDTVASIAGQVGYTSQSAFGHAFKRAFGRPPKAHAFRSS</sequence>
<evidence type="ECO:0000256" key="1">
    <source>
        <dbReference type="ARBA" id="ARBA00023015"/>
    </source>
</evidence>
<comment type="caution">
    <text evidence="5">The sequence shown here is derived from an EMBL/GenBank/DDBJ whole genome shotgun (WGS) entry which is preliminary data.</text>
</comment>
<dbReference type="Pfam" id="PF12852">
    <property type="entry name" value="Cupin_6"/>
    <property type="match status" value="1"/>
</dbReference>
<dbReference type="InterPro" id="IPR032783">
    <property type="entry name" value="AraC_lig"/>
</dbReference>
<keyword evidence="2" id="KW-0238">DNA-binding</keyword>
<dbReference type="EMBL" id="JAUSVK010000001">
    <property type="protein sequence ID" value="MDQ0393159.1"/>
    <property type="molecule type" value="Genomic_DNA"/>
</dbReference>
<dbReference type="PANTHER" id="PTHR46796">
    <property type="entry name" value="HTH-TYPE TRANSCRIPTIONAL ACTIVATOR RHAS-RELATED"/>
    <property type="match status" value="1"/>
</dbReference>
<dbReference type="InterPro" id="IPR009057">
    <property type="entry name" value="Homeodomain-like_sf"/>
</dbReference>